<accession>A0A843S2X2</accession>
<name>A0A843S2X2_9BURK</name>
<proteinExistence type="predicted"/>
<organism evidence="2 3">
    <name type="scientific">Rugamonas rivuli</name>
    <dbReference type="NCBI Taxonomy" id="2743358"/>
    <lineage>
        <taxon>Bacteria</taxon>
        <taxon>Pseudomonadati</taxon>
        <taxon>Pseudomonadota</taxon>
        <taxon>Betaproteobacteria</taxon>
        <taxon>Burkholderiales</taxon>
        <taxon>Oxalobacteraceae</taxon>
        <taxon>Telluria group</taxon>
        <taxon>Rugamonas</taxon>
    </lineage>
</organism>
<gene>
    <name evidence="2" type="ORF">GEV01_03710</name>
</gene>
<sequence length="180" mass="19223">MDANVKRRAVILAALLVAASLPACALEEGRTKVDQVAAIILRDVQALHGGQVVYLAADGSGYCQLVSRLPEVVALAEKRYRLAVPADAMARLRRLAASHAAAPIPSSTAPGLPDASRPRISVRLASGRSVDVSRWQHDHNAEFDDLYQALLAVVQAAATQKPLSQGKFDPNWTPDGFPAR</sequence>
<dbReference type="RefSeq" id="WP_152801780.1">
    <property type="nucleotide sequence ID" value="NZ_WHUF01000001.1"/>
</dbReference>
<keyword evidence="1" id="KW-0732">Signal</keyword>
<evidence type="ECO:0000256" key="1">
    <source>
        <dbReference type="SAM" id="SignalP"/>
    </source>
</evidence>
<reference evidence="2 3" key="1">
    <citation type="submission" date="2019-10" db="EMBL/GenBank/DDBJ databases">
        <title>Two novel species isolated from a subtropical stream in China.</title>
        <authorList>
            <person name="Lu H."/>
        </authorList>
    </citation>
    <scope>NUCLEOTIDE SEQUENCE [LARGE SCALE GENOMIC DNA]</scope>
    <source>
        <strain evidence="2 3">FT103W</strain>
    </source>
</reference>
<dbReference type="AlphaFoldDB" id="A0A843S2X2"/>
<evidence type="ECO:0000313" key="3">
    <source>
        <dbReference type="Proteomes" id="UP000444318"/>
    </source>
</evidence>
<keyword evidence="3" id="KW-1185">Reference proteome</keyword>
<evidence type="ECO:0000313" key="2">
    <source>
        <dbReference type="EMBL" id="MQA18615.1"/>
    </source>
</evidence>
<dbReference type="Proteomes" id="UP000444318">
    <property type="component" value="Unassembled WGS sequence"/>
</dbReference>
<protein>
    <submittedName>
        <fullName evidence="2">Uncharacterized protein</fullName>
    </submittedName>
</protein>
<dbReference type="EMBL" id="WHUF01000001">
    <property type="protein sequence ID" value="MQA18615.1"/>
    <property type="molecule type" value="Genomic_DNA"/>
</dbReference>
<comment type="caution">
    <text evidence="2">The sequence shown here is derived from an EMBL/GenBank/DDBJ whole genome shotgun (WGS) entry which is preliminary data.</text>
</comment>
<feature type="chain" id="PRO_5032733348" evidence="1">
    <location>
        <begin position="26"/>
        <end position="180"/>
    </location>
</feature>
<feature type="signal peptide" evidence="1">
    <location>
        <begin position="1"/>
        <end position="25"/>
    </location>
</feature>